<sequence length="115" mass="13915">MTILTNEIWTIRQNIRTIEVHLYQNVTNNSPEFESKTKWCSVRRYRSYLATSRRRSFERDKMKVDLMWFFLFGKTTQSLYRAEVIDNRGYLSQILEAKVKNIRAIYICANCYTMH</sequence>
<name>A0A8D8TMC2_9HEMI</name>
<reference evidence="1" key="1">
    <citation type="submission" date="2021-05" db="EMBL/GenBank/DDBJ databases">
        <authorList>
            <person name="Alioto T."/>
            <person name="Alioto T."/>
            <person name="Gomez Garrido J."/>
        </authorList>
    </citation>
    <scope>NUCLEOTIDE SEQUENCE</scope>
</reference>
<dbReference type="EMBL" id="HBUF01301318">
    <property type="protein sequence ID" value="CAG6691165.1"/>
    <property type="molecule type" value="Transcribed_RNA"/>
</dbReference>
<dbReference type="AlphaFoldDB" id="A0A8D8TMC2"/>
<protein>
    <submittedName>
        <fullName evidence="1">Uncharacterized protein</fullName>
    </submittedName>
</protein>
<organism evidence="1">
    <name type="scientific">Cacopsylla melanoneura</name>
    <dbReference type="NCBI Taxonomy" id="428564"/>
    <lineage>
        <taxon>Eukaryota</taxon>
        <taxon>Metazoa</taxon>
        <taxon>Ecdysozoa</taxon>
        <taxon>Arthropoda</taxon>
        <taxon>Hexapoda</taxon>
        <taxon>Insecta</taxon>
        <taxon>Pterygota</taxon>
        <taxon>Neoptera</taxon>
        <taxon>Paraneoptera</taxon>
        <taxon>Hemiptera</taxon>
        <taxon>Sternorrhyncha</taxon>
        <taxon>Psylloidea</taxon>
        <taxon>Psyllidae</taxon>
        <taxon>Psyllinae</taxon>
        <taxon>Cacopsylla</taxon>
    </lineage>
</organism>
<evidence type="ECO:0000313" key="1">
    <source>
        <dbReference type="EMBL" id="CAG6691165.1"/>
    </source>
</evidence>
<proteinExistence type="predicted"/>
<accession>A0A8D8TMC2</accession>